<feature type="domain" description="YtkA-like" evidence="2">
    <location>
        <begin position="39"/>
        <end position="125"/>
    </location>
</feature>
<protein>
    <recommendedName>
        <fullName evidence="2">YtkA-like domain-containing protein</fullName>
    </recommendedName>
</protein>
<dbReference type="Pfam" id="PF13115">
    <property type="entry name" value="YtkA"/>
    <property type="match status" value="1"/>
</dbReference>
<dbReference type="PROSITE" id="PS51257">
    <property type="entry name" value="PROKAR_LIPOPROTEIN"/>
    <property type="match status" value="1"/>
</dbReference>
<evidence type="ECO:0000256" key="1">
    <source>
        <dbReference type="SAM" id="SignalP"/>
    </source>
</evidence>
<dbReference type="AlphaFoldDB" id="A0A1Z4LXW5"/>
<evidence type="ECO:0000313" key="3">
    <source>
        <dbReference type="EMBL" id="BAY86064.1"/>
    </source>
</evidence>
<sequence length="145" mass="15879">MIKLLPLLLTLSFFTIACSTPEEAQTETQTETASTTSGQQIESATINLVSPNPQEAVKMGDNTLVVEVIDPQTQKPVAVENLDVNVSMPMEGEEDMTSMAKIEPDAQPGRYKINTNFGMKGKWNVVTQVKDPKVNGQANYTFDVK</sequence>
<evidence type="ECO:0000259" key="2">
    <source>
        <dbReference type="Pfam" id="PF13115"/>
    </source>
</evidence>
<proteinExistence type="predicted"/>
<dbReference type="Proteomes" id="UP000218418">
    <property type="component" value="Chromosome"/>
</dbReference>
<feature type="chain" id="PRO_5012938718" description="YtkA-like domain-containing protein" evidence="1">
    <location>
        <begin position="25"/>
        <end position="145"/>
    </location>
</feature>
<dbReference type="OrthoDB" id="582165at2"/>
<accession>A0A1Z4LXW5</accession>
<reference evidence="3 4" key="1">
    <citation type="submission" date="2017-06" db="EMBL/GenBank/DDBJ databases">
        <title>Genome sequencing of cyanobaciteial culture collection at National Institute for Environmental Studies (NIES).</title>
        <authorList>
            <person name="Hirose Y."/>
            <person name="Shimura Y."/>
            <person name="Fujisawa T."/>
            <person name="Nakamura Y."/>
            <person name="Kawachi M."/>
        </authorList>
    </citation>
    <scope>NUCLEOTIDE SEQUENCE [LARGE SCALE GENOMIC DNA]</scope>
    <source>
        <strain evidence="3 4">NIES-267</strain>
    </source>
</reference>
<dbReference type="InterPro" id="IPR032693">
    <property type="entry name" value="YtkA-like_dom"/>
</dbReference>
<feature type="signal peptide" evidence="1">
    <location>
        <begin position="1"/>
        <end position="24"/>
    </location>
</feature>
<keyword evidence="4" id="KW-1185">Reference proteome</keyword>
<name>A0A1Z4LXW5_9CYAN</name>
<keyword evidence="1" id="KW-0732">Signal</keyword>
<organism evidence="3 4">
    <name type="scientific">Calothrix parasitica NIES-267</name>
    <dbReference type="NCBI Taxonomy" id="1973488"/>
    <lineage>
        <taxon>Bacteria</taxon>
        <taxon>Bacillati</taxon>
        <taxon>Cyanobacteriota</taxon>
        <taxon>Cyanophyceae</taxon>
        <taxon>Nostocales</taxon>
        <taxon>Calotrichaceae</taxon>
        <taxon>Calothrix</taxon>
    </lineage>
</organism>
<evidence type="ECO:0000313" key="4">
    <source>
        <dbReference type="Proteomes" id="UP000218418"/>
    </source>
</evidence>
<dbReference type="EMBL" id="AP018227">
    <property type="protein sequence ID" value="BAY86064.1"/>
    <property type="molecule type" value="Genomic_DNA"/>
</dbReference>
<gene>
    <name evidence="3" type="ORF">NIES267_55700</name>
</gene>